<feature type="domain" description="Phosphofructokinase" evidence="17">
    <location>
        <begin position="42"/>
        <end position="347"/>
    </location>
</feature>
<comment type="similarity">
    <text evidence="15">Belongs to the phosphofructokinase type A (PFKA) family. ATP-dependent PFK group I subfamily. Eukaryotic two domain clade "E" sub-subfamily.</text>
</comment>
<keyword evidence="11 15" id="KW-0067">ATP-binding</keyword>
<dbReference type="Proteomes" id="UP000007879">
    <property type="component" value="Unassembled WGS sequence"/>
</dbReference>
<evidence type="ECO:0000256" key="1">
    <source>
        <dbReference type="ARBA" id="ARBA00001946"/>
    </source>
</evidence>
<dbReference type="InParanoid" id="A0A1X7V043"/>
<evidence type="ECO:0000256" key="14">
    <source>
        <dbReference type="ARBA" id="ARBA00048070"/>
    </source>
</evidence>
<dbReference type="PROSITE" id="PS00433">
    <property type="entry name" value="PHOSPHOFRUCTOKINASE"/>
    <property type="match status" value="1"/>
</dbReference>
<dbReference type="Gene3D" id="3.40.50.460">
    <property type="entry name" value="Phosphofructokinase domain"/>
    <property type="match status" value="2"/>
</dbReference>
<dbReference type="EnsemblMetazoa" id="XM_003386199.3">
    <property type="protein sequence ID" value="XP_003386247.2"/>
    <property type="gene ID" value="LOC100634020"/>
</dbReference>
<dbReference type="EC" id="2.7.1.11" evidence="4 15"/>
<sequence length="846" mass="92863">MLRKIKMAASMEVASSPPLRTLSQPVETKDLMKKKDTEDRCLAVLTSGGDSQGMNAAVRAVVRIALFKGMKPYLVNEGYKGLVEGGELIKECQWTDVTHTMHKGGTIIGTARCKEFRERSGRLDAAANLVKARINNLVIIGGDGSLTGANIFKEEWKGLLEELVRKERITQEEAALLPYLNIVGLVGSIDNDMCGTDMTIGTDSALHRIIEAMDCLVSTASSHQRTFVLEIMGRNCGYLTIMAGIAVGAEWVLIPENPPKEGWEESMCDKLKSSREKGRRLNFILVAEGAIDQENKKITTSDVKKVIDSKLGFDTRVTVLGHVQRGGRPSAYDRILGTRMGAAAVQTLFEAKGEMDAFMIAIRGNEMTKLPLMSCVETTKKIGSALNERDFNRMQELRGSSFARNIKILKKLEACPTTTCKPESSPSSPSYTFAVMNVGAPAGGTNSCTRSFVRFLLYSGHTVLGIYSGFDGLKEGEIKNLDWSEVSEWGSVGGSKLGTTRTVPDDKSLDAIAKSLESHGIQGLLVVGGFEAFQSLIKLEEGRRKYPALCIPIVQVAATISNNVPGTEYSLGCDTALNVIVSACDILKQSATASRKRVFVVETMGGYCGYLATMGALAGGADSAYIFEESFNLDHLRKDVAHMVHKFKAGNFEKGIIMRNESCNNNYTTDFMTQMLAEEGKDYFIARSSVLGHLQQGDAPSPFDRILGTKYAYQSMNHLLECMERSTTSEGKVLATGSDTICVMGLVGVEYKPTPVSVLKDKCDMKYRIPNDQWWIQLRPLVRILARHADKKFHGETDMIDDDTRSKEPHPPQFKGLSMNDVKPFLPPLLVLGAMIAMTFARLNNW</sequence>
<name>A0A1X7V043_AMPQE</name>
<dbReference type="EnsemblMetazoa" id="Aqu2.1.33393_001">
    <property type="protein sequence ID" value="Aqu2.1.33393_001"/>
    <property type="gene ID" value="Aqu2.1.33393"/>
</dbReference>
<keyword evidence="19" id="KW-1185">Reference proteome</keyword>
<dbReference type="FunFam" id="3.40.50.460:FF:000008">
    <property type="entry name" value="ATP-dependent 6-phosphofructokinase"/>
    <property type="match status" value="1"/>
</dbReference>
<dbReference type="PANTHER" id="PTHR13697:SF4">
    <property type="entry name" value="ATP-DEPENDENT 6-PHOSPHOFRUCTOKINASE"/>
    <property type="match status" value="1"/>
</dbReference>
<dbReference type="GO" id="GO:0005945">
    <property type="term" value="C:6-phosphofructokinase complex"/>
    <property type="evidence" value="ECO:0007669"/>
    <property type="project" value="TreeGrafter"/>
</dbReference>
<evidence type="ECO:0000256" key="13">
    <source>
        <dbReference type="ARBA" id="ARBA00023152"/>
    </source>
</evidence>
<evidence type="ECO:0000256" key="6">
    <source>
        <dbReference type="ARBA" id="ARBA00022533"/>
    </source>
</evidence>
<comment type="catalytic activity">
    <reaction evidence="14 15">
        <text>beta-D-fructose 6-phosphate + ATP = beta-D-fructose 1,6-bisphosphate + ADP + H(+)</text>
        <dbReference type="Rhea" id="RHEA:16109"/>
        <dbReference type="ChEBI" id="CHEBI:15378"/>
        <dbReference type="ChEBI" id="CHEBI:30616"/>
        <dbReference type="ChEBI" id="CHEBI:32966"/>
        <dbReference type="ChEBI" id="CHEBI:57634"/>
        <dbReference type="ChEBI" id="CHEBI:456216"/>
        <dbReference type="EC" id="2.7.1.11"/>
    </reaction>
</comment>
<dbReference type="SUPFAM" id="SSF53784">
    <property type="entry name" value="Phosphofructokinase"/>
    <property type="match status" value="2"/>
</dbReference>
<keyword evidence="6" id="KW-0021">Allosteric enzyme</keyword>
<evidence type="ECO:0000256" key="8">
    <source>
        <dbReference type="ARBA" id="ARBA00022723"/>
    </source>
</evidence>
<dbReference type="InterPro" id="IPR000023">
    <property type="entry name" value="Phosphofructokinase_dom"/>
</dbReference>
<dbReference type="UniPathway" id="UPA00109">
    <property type="reaction ID" value="UER00182"/>
</dbReference>
<evidence type="ECO:0000256" key="3">
    <source>
        <dbReference type="ARBA" id="ARBA00004679"/>
    </source>
</evidence>
<organism evidence="18">
    <name type="scientific">Amphimedon queenslandica</name>
    <name type="common">Sponge</name>
    <dbReference type="NCBI Taxonomy" id="400682"/>
    <lineage>
        <taxon>Eukaryota</taxon>
        <taxon>Metazoa</taxon>
        <taxon>Porifera</taxon>
        <taxon>Demospongiae</taxon>
        <taxon>Heteroscleromorpha</taxon>
        <taxon>Haplosclerida</taxon>
        <taxon>Niphatidae</taxon>
        <taxon>Amphimedon</taxon>
    </lineage>
</organism>
<evidence type="ECO:0000256" key="15">
    <source>
        <dbReference type="PIRNR" id="PIRNR000533"/>
    </source>
</evidence>
<comment type="cofactor">
    <cofactor evidence="1">
        <name>Mg(2+)</name>
        <dbReference type="ChEBI" id="CHEBI:18420"/>
    </cofactor>
</comment>
<dbReference type="eggNOG" id="KOG2440">
    <property type="taxonomic scope" value="Eukaryota"/>
</dbReference>
<keyword evidence="10 15" id="KW-0418">Kinase</keyword>
<dbReference type="STRING" id="400682.A0A1X7V043"/>
<evidence type="ECO:0000256" key="11">
    <source>
        <dbReference type="ARBA" id="ARBA00022840"/>
    </source>
</evidence>
<dbReference type="GO" id="GO:0016208">
    <property type="term" value="F:AMP binding"/>
    <property type="evidence" value="ECO:0007669"/>
    <property type="project" value="TreeGrafter"/>
</dbReference>
<dbReference type="KEGG" id="aqu:100634020"/>
<comment type="pathway">
    <text evidence="3 15">Carbohydrate degradation; glycolysis; D-glyceraldehyde 3-phosphate and glycerone phosphate from D-glucose: step 3/4.</text>
</comment>
<keyword evidence="5" id="KW-0963">Cytoplasm</keyword>
<dbReference type="InterPro" id="IPR015912">
    <property type="entry name" value="Phosphofructokinase_CS"/>
</dbReference>
<dbReference type="GO" id="GO:0005524">
    <property type="term" value="F:ATP binding"/>
    <property type="evidence" value="ECO:0007669"/>
    <property type="project" value="UniProtKB-KW"/>
</dbReference>
<dbReference type="InterPro" id="IPR035966">
    <property type="entry name" value="PKF_sf"/>
</dbReference>
<evidence type="ECO:0000256" key="10">
    <source>
        <dbReference type="ARBA" id="ARBA00022777"/>
    </source>
</evidence>
<dbReference type="GO" id="GO:0046872">
    <property type="term" value="F:metal ion binding"/>
    <property type="evidence" value="ECO:0007669"/>
    <property type="project" value="UniProtKB-KW"/>
</dbReference>
<dbReference type="AlphaFoldDB" id="A0A1X7V043"/>
<keyword evidence="7 15" id="KW-0808">Transferase</keyword>
<keyword evidence="13 15" id="KW-0324">Glycolysis</keyword>
<dbReference type="GO" id="GO:0061621">
    <property type="term" value="P:canonical glycolysis"/>
    <property type="evidence" value="ECO:0007669"/>
    <property type="project" value="TreeGrafter"/>
</dbReference>
<dbReference type="GO" id="GO:0042802">
    <property type="term" value="F:identical protein binding"/>
    <property type="evidence" value="ECO:0007669"/>
    <property type="project" value="TreeGrafter"/>
</dbReference>
<evidence type="ECO:0000256" key="2">
    <source>
        <dbReference type="ARBA" id="ARBA00004496"/>
    </source>
</evidence>
<evidence type="ECO:0000259" key="17">
    <source>
        <dbReference type="Pfam" id="PF00365"/>
    </source>
</evidence>
<evidence type="ECO:0000313" key="18">
    <source>
        <dbReference type="EnsemblMetazoa" id="Aqu2.1.33393_001"/>
    </source>
</evidence>
<reference evidence="19" key="1">
    <citation type="journal article" date="2010" name="Nature">
        <title>The Amphimedon queenslandica genome and the evolution of animal complexity.</title>
        <authorList>
            <person name="Srivastava M."/>
            <person name="Simakov O."/>
            <person name="Chapman J."/>
            <person name="Fahey B."/>
            <person name="Gauthier M.E."/>
            <person name="Mitros T."/>
            <person name="Richards G.S."/>
            <person name="Conaco C."/>
            <person name="Dacre M."/>
            <person name="Hellsten U."/>
            <person name="Larroux C."/>
            <person name="Putnam N.H."/>
            <person name="Stanke M."/>
            <person name="Adamska M."/>
            <person name="Darling A."/>
            <person name="Degnan S.M."/>
            <person name="Oakley T.H."/>
            <person name="Plachetzki D.C."/>
            <person name="Zhai Y."/>
            <person name="Adamski M."/>
            <person name="Calcino A."/>
            <person name="Cummins S.F."/>
            <person name="Goodstein D.M."/>
            <person name="Harris C."/>
            <person name="Jackson D.J."/>
            <person name="Leys S.P."/>
            <person name="Shu S."/>
            <person name="Woodcroft B.J."/>
            <person name="Vervoort M."/>
            <person name="Kosik K.S."/>
            <person name="Manning G."/>
            <person name="Degnan B.M."/>
            <person name="Rokhsar D.S."/>
        </authorList>
    </citation>
    <scope>NUCLEOTIDE SEQUENCE [LARGE SCALE GENOMIC DNA]</scope>
</reference>
<evidence type="ECO:0000256" key="5">
    <source>
        <dbReference type="ARBA" id="ARBA00022490"/>
    </source>
</evidence>
<evidence type="ECO:0000256" key="9">
    <source>
        <dbReference type="ARBA" id="ARBA00022741"/>
    </source>
</evidence>
<dbReference type="InterPro" id="IPR009161">
    <property type="entry name" value="6-Pfructokinase_euk"/>
</dbReference>
<dbReference type="NCBIfam" id="TIGR02478">
    <property type="entry name" value="6PF1K_euk"/>
    <property type="match status" value="1"/>
</dbReference>
<feature type="compositionally biased region" description="Basic and acidic residues" evidence="16">
    <location>
        <begin position="796"/>
        <end position="810"/>
    </location>
</feature>
<dbReference type="Gene3D" id="3.40.50.450">
    <property type="match status" value="2"/>
</dbReference>
<proteinExistence type="inferred from homology"/>
<evidence type="ECO:0000256" key="4">
    <source>
        <dbReference type="ARBA" id="ARBA00012055"/>
    </source>
</evidence>
<reference evidence="18" key="2">
    <citation type="submission" date="2017-05" db="UniProtKB">
        <authorList>
            <consortium name="EnsemblMetazoa"/>
        </authorList>
    </citation>
    <scope>IDENTIFICATION</scope>
</reference>
<dbReference type="OMA" id="EWQDQMC"/>
<feature type="region of interest" description="Disordered" evidence="16">
    <location>
        <begin position="796"/>
        <end position="815"/>
    </location>
</feature>
<keyword evidence="9 15" id="KW-0547">Nucleotide-binding</keyword>
<evidence type="ECO:0000313" key="19">
    <source>
        <dbReference type="Proteomes" id="UP000007879"/>
    </source>
</evidence>
<keyword evidence="12" id="KW-0460">Magnesium</keyword>
<dbReference type="PRINTS" id="PR00476">
    <property type="entry name" value="PHFRCTKINASE"/>
</dbReference>
<dbReference type="FunFam" id="3.40.50.460:FF:000003">
    <property type="entry name" value="ATP-dependent 6-phosphofructokinase"/>
    <property type="match status" value="1"/>
</dbReference>
<dbReference type="PIRSF" id="PIRSF000533">
    <property type="entry name" value="ATP_PFK_euk"/>
    <property type="match status" value="1"/>
</dbReference>
<dbReference type="GO" id="GO:0006002">
    <property type="term" value="P:fructose 6-phosphate metabolic process"/>
    <property type="evidence" value="ECO:0007669"/>
    <property type="project" value="InterPro"/>
</dbReference>
<keyword evidence="8" id="KW-0479">Metal-binding</keyword>
<dbReference type="OrthoDB" id="537915at2759"/>
<evidence type="ECO:0000256" key="12">
    <source>
        <dbReference type="ARBA" id="ARBA00022842"/>
    </source>
</evidence>
<dbReference type="GO" id="GO:0070095">
    <property type="term" value="F:fructose-6-phosphate binding"/>
    <property type="evidence" value="ECO:0007669"/>
    <property type="project" value="TreeGrafter"/>
</dbReference>
<accession>A0A1X7V043</accession>
<dbReference type="Pfam" id="PF00365">
    <property type="entry name" value="PFK"/>
    <property type="match status" value="2"/>
</dbReference>
<evidence type="ECO:0000256" key="7">
    <source>
        <dbReference type="ARBA" id="ARBA00022679"/>
    </source>
</evidence>
<comment type="subcellular location">
    <subcellularLocation>
        <location evidence="2">Cytoplasm</location>
    </subcellularLocation>
</comment>
<dbReference type="GO" id="GO:0030388">
    <property type="term" value="P:fructose 1,6-bisphosphate metabolic process"/>
    <property type="evidence" value="ECO:0007669"/>
    <property type="project" value="TreeGrafter"/>
</dbReference>
<dbReference type="PANTHER" id="PTHR13697">
    <property type="entry name" value="PHOSPHOFRUCTOKINASE"/>
    <property type="match status" value="1"/>
</dbReference>
<feature type="domain" description="Phosphofructokinase" evidence="17">
    <location>
        <begin position="433"/>
        <end position="718"/>
    </location>
</feature>
<dbReference type="InterPro" id="IPR022953">
    <property type="entry name" value="ATP_PFK"/>
</dbReference>
<dbReference type="GO" id="GO:0003872">
    <property type="term" value="F:6-phosphofructokinase activity"/>
    <property type="evidence" value="ECO:0007669"/>
    <property type="project" value="UniProtKB-EC"/>
</dbReference>
<dbReference type="GO" id="GO:0048029">
    <property type="term" value="F:monosaccharide binding"/>
    <property type="evidence" value="ECO:0007669"/>
    <property type="project" value="TreeGrafter"/>
</dbReference>
<gene>
    <name evidence="18" type="primary">100634020</name>
</gene>
<protein>
    <recommendedName>
        <fullName evidence="4 15">6-phosphofructokinase</fullName>
        <ecNumber evidence="4 15">2.7.1.11</ecNumber>
    </recommendedName>
    <alternativeName>
        <fullName evidence="15">Phosphohexokinase</fullName>
    </alternativeName>
</protein>
<evidence type="ECO:0000256" key="16">
    <source>
        <dbReference type="SAM" id="MobiDB-lite"/>
    </source>
</evidence>